<dbReference type="RefSeq" id="WP_152214112.1">
    <property type="nucleotide sequence ID" value="NZ_WESC01000001.1"/>
</dbReference>
<reference evidence="1 2" key="1">
    <citation type="submission" date="2019-09" db="EMBL/GenBank/DDBJ databases">
        <title>Parvibaculum sedimenti sp. nov., isolated from sediment.</title>
        <authorList>
            <person name="Wang Y."/>
        </authorList>
    </citation>
    <scope>NUCLEOTIDE SEQUENCE [LARGE SCALE GENOMIC DNA]</scope>
    <source>
        <strain evidence="1 2">HXT-9</strain>
    </source>
</reference>
<sequence>MSRLQTSFVLGYHGCDKTLGEQAVTGEIDLLHSKTAFDWLGSGIYFWEGDPRRAWEWAEAKAARSDYKEPFVIGAVIDLGNCLDLLVRENLELVKDAANSFAEVQKASGYPMPVNAKAPKDPSPDLVLRYLDCAVVNHLHSIIEGPNRPEGVEPFDTVRGLFGEGIELFPGSGFKDKTHSQIAVRNTDCIKGIFLPR</sequence>
<evidence type="ECO:0000313" key="2">
    <source>
        <dbReference type="Proteomes" id="UP000468901"/>
    </source>
</evidence>
<dbReference type="EMBL" id="WESC01000001">
    <property type="protein sequence ID" value="KAB7742561.1"/>
    <property type="molecule type" value="Genomic_DNA"/>
</dbReference>
<evidence type="ECO:0008006" key="3">
    <source>
        <dbReference type="Google" id="ProtNLM"/>
    </source>
</evidence>
<organism evidence="1 2">
    <name type="scientific">Parvibaculum sedimenti</name>
    <dbReference type="NCBI Taxonomy" id="2608632"/>
    <lineage>
        <taxon>Bacteria</taxon>
        <taxon>Pseudomonadati</taxon>
        <taxon>Pseudomonadota</taxon>
        <taxon>Alphaproteobacteria</taxon>
        <taxon>Hyphomicrobiales</taxon>
        <taxon>Parvibaculaceae</taxon>
        <taxon>Parvibaculum</taxon>
    </lineage>
</organism>
<gene>
    <name evidence="1" type="ORF">F2P47_00010</name>
</gene>
<accession>A0A6N6VM04</accession>
<keyword evidence="2" id="KW-1185">Reference proteome</keyword>
<dbReference type="SUPFAM" id="SSF56399">
    <property type="entry name" value="ADP-ribosylation"/>
    <property type="match status" value="1"/>
</dbReference>
<proteinExistence type="predicted"/>
<dbReference type="Proteomes" id="UP000468901">
    <property type="component" value="Unassembled WGS sequence"/>
</dbReference>
<name>A0A6N6VM04_9HYPH</name>
<dbReference type="AlphaFoldDB" id="A0A6N6VM04"/>
<comment type="caution">
    <text evidence="1">The sequence shown here is derived from an EMBL/GenBank/DDBJ whole genome shotgun (WGS) entry which is preliminary data.</text>
</comment>
<protein>
    <recommendedName>
        <fullName evidence="3">DUF3990 domain-containing protein</fullName>
    </recommendedName>
</protein>
<evidence type="ECO:0000313" key="1">
    <source>
        <dbReference type="EMBL" id="KAB7742561.1"/>
    </source>
</evidence>